<proteinExistence type="predicted"/>
<sequence length="159" mass="16839">MAPSPRYRSSSSLIRRSDQRAVPESLLYLPLTLFLIFSRPSFPALINACGNATRSAVTASNAISTEVPRLSSSYSRIRFLNLVSTSHSSGTAFPSIGGKFRFSAPRPTGGARSPNPTAKSPPDGYTPVVIPAIRSVSAPSPSSLYGPFILCVLANAIIL</sequence>
<dbReference type="EMBL" id="CM035420">
    <property type="protein sequence ID" value="KAH7405389.1"/>
    <property type="molecule type" value="Genomic_DNA"/>
</dbReference>
<evidence type="ECO:0000256" key="1">
    <source>
        <dbReference type="SAM" id="MobiDB-lite"/>
    </source>
</evidence>
<gene>
    <name evidence="2" type="ORF">KP509_15G068500</name>
</gene>
<evidence type="ECO:0000313" key="2">
    <source>
        <dbReference type="EMBL" id="KAH7405389.1"/>
    </source>
</evidence>
<keyword evidence="3" id="KW-1185">Reference proteome</keyword>
<comment type="caution">
    <text evidence="2">The sequence shown here is derived from an EMBL/GenBank/DDBJ whole genome shotgun (WGS) entry which is preliminary data.</text>
</comment>
<dbReference type="AlphaFoldDB" id="A0A8T2T8Z5"/>
<name>A0A8T2T8Z5_CERRI</name>
<protein>
    <submittedName>
        <fullName evidence="2">Uncharacterized protein</fullName>
    </submittedName>
</protein>
<accession>A0A8T2T8Z5</accession>
<organism evidence="2 3">
    <name type="scientific">Ceratopteris richardii</name>
    <name type="common">Triangle waterfern</name>
    <dbReference type="NCBI Taxonomy" id="49495"/>
    <lineage>
        <taxon>Eukaryota</taxon>
        <taxon>Viridiplantae</taxon>
        <taxon>Streptophyta</taxon>
        <taxon>Embryophyta</taxon>
        <taxon>Tracheophyta</taxon>
        <taxon>Polypodiopsida</taxon>
        <taxon>Polypodiidae</taxon>
        <taxon>Polypodiales</taxon>
        <taxon>Pteridineae</taxon>
        <taxon>Pteridaceae</taxon>
        <taxon>Parkerioideae</taxon>
        <taxon>Ceratopteris</taxon>
    </lineage>
</organism>
<dbReference type="Proteomes" id="UP000825935">
    <property type="component" value="Chromosome 15"/>
</dbReference>
<feature type="region of interest" description="Disordered" evidence="1">
    <location>
        <begin position="104"/>
        <end position="123"/>
    </location>
</feature>
<reference evidence="2" key="1">
    <citation type="submission" date="2021-08" db="EMBL/GenBank/DDBJ databases">
        <title>WGS assembly of Ceratopteris richardii.</title>
        <authorList>
            <person name="Marchant D.B."/>
            <person name="Chen G."/>
            <person name="Jenkins J."/>
            <person name="Shu S."/>
            <person name="Leebens-Mack J."/>
            <person name="Grimwood J."/>
            <person name="Schmutz J."/>
            <person name="Soltis P."/>
            <person name="Soltis D."/>
            <person name="Chen Z.-H."/>
        </authorList>
    </citation>
    <scope>NUCLEOTIDE SEQUENCE</scope>
    <source>
        <strain evidence="2">Whitten #5841</strain>
        <tissue evidence="2">Leaf</tissue>
    </source>
</reference>
<evidence type="ECO:0000313" key="3">
    <source>
        <dbReference type="Proteomes" id="UP000825935"/>
    </source>
</evidence>